<gene>
    <name evidence="2" type="ORF">AVDCRST_MAG68-3832</name>
</gene>
<protein>
    <recommendedName>
        <fullName evidence="3">Transporter</fullName>
    </recommendedName>
</protein>
<dbReference type="EMBL" id="CADCTW010000179">
    <property type="protein sequence ID" value="CAA9353476.1"/>
    <property type="molecule type" value="Genomic_DNA"/>
</dbReference>
<dbReference type="Pfam" id="PF13557">
    <property type="entry name" value="Phenol_MetA_deg"/>
    <property type="match status" value="1"/>
</dbReference>
<keyword evidence="1" id="KW-0732">Signal</keyword>
<evidence type="ECO:0000313" key="2">
    <source>
        <dbReference type="EMBL" id="CAA9353476.1"/>
    </source>
</evidence>
<name>A0A6J4MBJ4_9BACT</name>
<evidence type="ECO:0000256" key="1">
    <source>
        <dbReference type="SAM" id="SignalP"/>
    </source>
</evidence>
<proteinExistence type="predicted"/>
<evidence type="ECO:0008006" key="3">
    <source>
        <dbReference type="Google" id="ProtNLM"/>
    </source>
</evidence>
<reference evidence="2" key="1">
    <citation type="submission" date="2020-02" db="EMBL/GenBank/DDBJ databases">
        <authorList>
            <person name="Meier V. D."/>
        </authorList>
    </citation>
    <scope>NUCLEOTIDE SEQUENCE</scope>
    <source>
        <strain evidence="2">AVDCRST_MAG68</strain>
    </source>
</reference>
<feature type="chain" id="PRO_5026872919" description="Transporter" evidence="1">
    <location>
        <begin position="22"/>
        <end position="260"/>
    </location>
</feature>
<dbReference type="AlphaFoldDB" id="A0A6J4MBJ4"/>
<sequence>MTRTGMGVALAMAILAGPAAAQTDYYNTDEGRPVRIEDAAPVERYAFEIQLAPLRLERERGGAYTWEVAPELAYGILPRTQVEVGFPIAFRDGGAQGLAGIELSALHNVNTETRTLPAFAVAAGVLLPVGGLGPDRAYPTVKGIATRTFPFARFHANAQYTVGEEGGEVGEASRWMAGIAVDRAFPIRSLLVTADLFAEQPLADDEDPAWTAETGFRYQTSPQFNVDFGVGRRFTGGEQGWFFTVGAAHAFALRSLLPGR</sequence>
<accession>A0A6J4MBJ4</accession>
<dbReference type="InterPro" id="IPR025737">
    <property type="entry name" value="FApF"/>
</dbReference>
<organism evidence="2">
    <name type="scientific">uncultured Gemmatimonadota bacterium</name>
    <dbReference type="NCBI Taxonomy" id="203437"/>
    <lineage>
        <taxon>Bacteria</taxon>
        <taxon>Pseudomonadati</taxon>
        <taxon>Gemmatimonadota</taxon>
        <taxon>environmental samples</taxon>
    </lineage>
</organism>
<feature type="signal peptide" evidence="1">
    <location>
        <begin position="1"/>
        <end position="21"/>
    </location>
</feature>